<evidence type="ECO:0000313" key="2">
    <source>
        <dbReference type="EMBL" id="TDG25676.1"/>
    </source>
</evidence>
<keyword evidence="3" id="KW-1185">Reference proteome</keyword>
<reference evidence="2 3" key="1">
    <citation type="submission" date="2019-03" db="EMBL/GenBank/DDBJ databases">
        <title>Paraburkholderia sp. 4M-K11, isolated from subtropical forest soil.</title>
        <authorList>
            <person name="Gao Z.-H."/>
            <person name="Qiu L.-H."/>
        </authorList>
    </citation>
    <scope>NUCLEOTIDE SEQUENCE [LARGE SCALE GENOMIC DNA]</scope>
    <source>
        <strain evidence="2 3">4M-K11</strain>
    </source>
</reference>
<evidence type="ECO:0000256" key="1">
    <source>
        <dbReference type="SAM" id="Phobius"/>
    </source>
</evidence>
<dbReference type="OrthoDB" id="9035931at2"/>
<accession>A0A4R5MEW7</accession>
<evidence type="ECO:0000313" key="3">
    <source>
        <dbReference type="Proteomes" id="UP000295722"/>
    </source>
</evidence>
<keyword evidence="1" id="KW-1133">Transmembrane helix</keyword>
<dbReference type="EMBL" id="SMRP01000002">
    <property type="protein sequence ID" value="TDG25676.1"/>
    <property type="molecule type" value="Genomic_DNA"/>
</dbReference>
<gene>
    <name evidence="2" type="ORF">EYW47_05825</name>
</gene>
<keyword evidence="1" id="KW-0472">Membrane</keyword>
<proteinExistence type="predicted"/>
<organism evidence="2 3">
    <name type="scientific">Paraburkholderia silviterrae</name>
    <dbReference type="NCBI Taxonomy" id="2528715"/>
    <lineage>
        <taxon>Bacteria</taxon>
        <taxon>Pseudomonadati</taxon>
        <taxon>Pseudomonadota</taxon>
        <taxon>Betaproteobacteria</taxon>
        <taxon>Burkholderiales</taxon>
        <taxon>Burkholderiaceae</taxon>
        <taxon>Paraburkholderia</taxon>
    </lineage>
</organism>
<comment type="caution">
    <text evidence="2">The sequence shown here is derived from an EMBL/GenBank/DDBJ whole genome shotgun (WGS) entry which is preliminary data.</text>
</comment>
<protein>
    <submittedName>
        <fullName evidence="2">Uncharacterized protein</fullName>
    </submittedName>
</protein>
<keyword evidence="1" id="KW-0812">Transmembrane</keyword>
<dbReference type="AlphaFoldDB" id="A0A4R5MEW7"/>
<name>A0A4R5MEW7_9BURK</name>
<dbReference type="Proteomes" id="UP000295722">
    <property type="component" value="Unassembled WGS sequence"/>
</dbReference>
<feature type="transmembrane region" description="Helical" evidence="1">
    <location>
        <begin position="57"/>
        <end position="75"/>
    </location>
</feature>
<sequence length="76" mass="8602">MKIEAIHAPTNEPRNIFQPTFSLESIKEVEFENLQQRIDETAARNARVADRLNRIRLCALLTPLIAAAVGLVSRLF</sequence>